<proteinExistence type="predicted"/>
<reference evidence="1" key="1">
    <citation type="journal article" date="2015" name="Nature">
        <title>Complex archaea that bridge the gap between prokaryotes and eukaryotes.</title>
        <authorList>
            <person name="Spang A."/>
            <person name="Saw J.H."/>
            <person name="Jorgensen S.L."/>
            <person name="Zaremba-Niedzwiedzka K."/>
            <person name="Martijn J."/>
            <person name="Lind A.E."/>
            <person name="van Eijk R."/>
            <person name="Schleper C."/>
            <person name="Guy L."/>
            <person name="Ettema T.J."/>
        </authorList>
    </citation>
    <scope>NUCLEOTIDE SEQUENCE</scope>
</reference>
<sequence>MLIAVFPNRFKYIKEVNYSINYLQINFYYEGDNNMKTLI</sequence>
<evidence type="ECO:0000313" key="1">
    <source>
        <dbReference type="EMBL" id="KKM62624.1"/>
    </source>
</evidence>
<organism evidence="1">
    <name type="scientific">marine sediment metagenome</name>
    <dbReference type="NCBI Taxonomy" id="412755"/>
    <lineage>
        <taxon>unclassified sequences</taxon>
        <taxon>metagenomes</taxon>
        <taxon>ecological metagenomes</taxon>
    </lineage>
</organism>
<name>A0A0F9IZ05_9ZZZZ</name>
<protein>
    <submittedName>
        <fullName evidence="1">Uncharacterized protein</fullName>
    </submittedName>
</protein>
<comment type="caution">
    <text evidence="1">The sequence shown here is derived from an EMBL/GenBank/DDBJ whole genome shotgun (WGS) entry which is preliminary data.</text>
</comment>
<accession>A0A0F9IZ05</accession>
<gene>
    <name evidence="1" type="ORF">LCGC14_1519740</name>
</gene>
<dbReference type="EMBL" id="LAZR01011256">
    <property type="protein sequence ID" value="KKM62624.1"/>
    <property type="molecule type" value="Genomic_DNA"/>
</dbReference>
<dbReference type="AlphaFoldDB" id="A0A0F9IZ05"/>